<feature type="region of interest" description="Disordered" evidence="1">
    <location>
        <begin position="312"/>
        <end position="331"/>
    </location>
</feature>
<dbReference type="VEuPathDB" id="FungiDB:CCM_02408"/>
<dbReference type="OrthoDB" id="5294241at2759"/>
<sequence>MPSAQMPDISRAATDVRTFARGLLFRSHRLLLAPASRQDATTCIVQPFSAWYVTTYLGIYLMGERGAARPEDDGRAVPALVKTTMPDQFQTSSTGSRSLKEKFLARLCNVGGNEQRVGSASTPTPPGDLTKGRPKGQLEHGRQPVALTPPFRLFLDTDSLHFITHNPYLGHFVETSRIPSFRYDLQIGTGSILPNTRAKVATRGELEEEASLVATYSYQIGPWLQPPLAPTALGPRLLPQIASPAVLTRVAKYNRLTSQKKHKPETSPGATDMPTATMYGSFGSYSSMGIGSLPMSSTSSVTSRDESCAFPSWPRRASLSSPSSSSSSSTAYEPRASAYLSDDDLFLSDEPSGSESGDDVCCRSSVASVSASPPLVSVDLVSPLRSPPSEAEMLDAQRQRSNMRKDLIRMVQQEKERRKQQASKSRRAAASKKSSRPYAMAPITEAEE</sequence>
<evidence type="ECO:0000256" key="1">
    <source>
        <dbReference type="SAM" id="MobiDB-lite"/>
    </source>
</evidence>
<feature type="region of interest" description="Disordered" evidence="1">
    <location>
        <begin position="342"/>
        <end position="448"/>
    </location>
</feature>
<evidence type="ECO:0000313" key="3">
    <source>
        <dbReference type="Proteomes" id="UP000001610"/>
    </source>
</evidence>
<feature type="compositionally biased region" description="Low complexity" evidence="1">
    <location>
        <begin position="362"/>
        <end position="389"/>
    </location>
</feature>
<dbReference type="EMBL" id="JH126400">
    <property type="protein sequence ID" value="EGX94137.1"/>
    <property type="molecule type" value="Genomic_DNA"/>
</dbReference>
<organism evidence="2 3">
    <name type="scientific">Cordyceps militaris (strain CM01)</name>
    <name type="common">Caterpillar fungus</name>
    <dbReference type="NCBI Taxonomy" id="983644"/>
    <lineage>
        <taxon>Eukaryota</taxon>
        <taxon>Fungi</taxon>
        <taxon>Dikarya</taxon>
        <taxon>Ascomycota</taxon>
        <taxon>Pezizomycotina</taxon>
        <taxon>Sordariomycetes</taxon>
        <taxon>Hypocreomycetidae</taxon>
        <taxon>Hypocreales</taxon>
        <taxon>Cordycipitaceae</taxon>
        <taxon>Cordyceps</taxon>
    </lineage>
</organism>
<dbReference type="KEGG" id="cmt:CCM_02408"/>
<dbReference type="GeneID" id="18164435"/>
<dbReference type="HOGENOM" id="CLU_611126_0_0_1"/>
<dbReference type="RefSeq" id="XP_006667623.1">
    <property type="nucleotide sequence ID" value="XM_006667560.1"/>
</dbReference>
<feature type="compositionally biased region" description="Basic and acidic residues" evidence="1">
    <location>
        <begin position="395"/>
        <end position="419"/>
    </location>
</feature>
<dbReference type="InParanoid" id="G3J9L1"/>
<reference evidence="2 3" key="1">
    <citation type="journal article" date="2011" name="Genome Biol.">
        <title>Genome sequence of the insect pathogenic fungus Cordyceps militaris, a valued traditional Chinese medicine.</title>
        <authorList>
            <person name="Zheng P."/>
            <person name="Xia Y."/>
            <person name="Xiao G."/>
            <person name="Xiong C."/>
            <person name="Hu X."/>
            <person name="Zhang S."/>
            <person name="Zheng H."/>
            <person name="Huang Y."/>
            <person name="Zhou Y."/>
            <person name="Wang S."/>
            <person name="Zhao G.P."/>
            <person name="Liu X."/>
            <person name="St Leger R.J."/>
            <person name="Wang C."/>
        </authorList>
    </citation>
    <scope>NUCLEOTIDE SEQUENCE [LARGE SCALE GENOMIC DNA]</scope>
    <source>
        <strain evidence="2 3">CM01</strain>
    </source>
</reference>
<feature type="region of interest" description="Disordered" evidence="1">
    <location>
        <begin position="114"/>
        <end position="142"/>
    </location>
</feature>
<dbReference type="Proteomes" id="UP000001610">
    <property type="component" value="Unassembled WGS sequence"/>
</dbReference>
<keyword evidence="3" id="KW-1185">Reference proteome</keyword>
<dbReference type="AlphaFoldDB" id="G3J9L1"/>
<evidence type="ECO:0000313" key="2">
    <source>
        <dbReference type="EMBL" id="EGX94137.1"/>
    </source>
</evidence>
<feature type="region of interest" description="Disordered" evidence="1">
    <location>
        <begin position="256"/>
        <end position="275"/>
    </location>
</feature>
<feature type="compositionally biased region" description="Basic residues" evidence="1">
    <location>
        <begin position="420"/>
        <end position="435"/>
    </location>
</feature>
<protein>
    <submittedName>
        <fullName evidence="2">Uncharacterized protein</fullName>
    </submittedName>
</protein>
<accession>G3J9L1</accession>
<name>G3J9L1_CORMM</name>
<dbReference type="eggNOG" id="ENOG502SZVT">
    <property type="taxonomic scope" value="Eukaryota"/>
</dbReference>
<proteinExistence type="predicted"/>
<gene>
    <name evidence="2" type="ORF">CCM_02408</name>
</gene>